<feature type="transmembrane region" description="Helical" evidence="1">
    <location>
        <begin position="414"/>
        <end position="435"/>
    </location>
</feature>
<proteinExistence type="predicted"/>
<feature type="transmembrane region" description="Helical" evidence="1">
    <location>
        <begin position="237"/>
        <end position="257"/>
    </location>
</feature>
<feature type="transmembrane region" description="Helical" evidence="1">
    <location>
        <begin position="20"/>
        <end position="39"/>
    </location>
</feature>
<feature type="transmembrane region" description="Helical" evidence="1">
    <location>
        <begin position="209"/>
        <end position="230"/>
    </location>
</feature>
<dbReference type="AlphaFoldDB" id="A0A1Y6IN31"/>
<feature type="transmembrane region" description="Helical" evidence="1">
    <location>
        <begin position="102"/>
        <end position="122"/>
    </location>
</feature>
<feature type="transmembrane region" description="Helical" evidence="1">
    <location>
        <begin position="377"/>
        <end position="402"/>
    </location>
</feature>
<feature type="transmembrane region" description="Helical" evidence="1">
    <location>
        <begin position="298"/>
        <end position="318"/>
    </location>
</feature>
<protein>
    <recommendedName>
        <fullName evidence="4">Inner membrane protein YbhI</fullName>
    </recommendedName>
</protein>
<feature type="transmembrane region" description="Helical" evidence="1">
    <location>
        <begin position="455"/>
        <end position="474"/>
    </location>
</feature>
<dbReference type="Proteomes" id="UP000196125">
    <property type="component" value="Unassembled WGS sequence"/>
</dbReference>
<evidence type="ECO:0000256" key="1">
    <source>
        <dbReference type="SAM" id="Phobius"/>
    </source>
</evidence>
<feature type="transmembrane region" description="Helical" evidence="1">
    <location>
        <begin position="77"/>
        <end position="95"/>
    </location>
</feature>
<evidence type="ECO:0000313" key="3">
    <source>
        <dbReference type="Proteomes" id="UP000196125"/>
    </source>
</evidence>
<feature type="transmembrane region" description="Helical" evidence="1">
    <location>
        <begin position="167"/>
        <end position="189"/>
    </location>
</feature>
<feature type="transmembrane region" description="Helical" evidence="1">
    <location>
        <begin position="269"/>
        <end position="291"/>
    </location>
</feature>
<sequence>MLSGSTAYSEDMFTGVKNTIAGYHPYLLVMILTVGVGYFIYRGRFEMKEKIANVCGWMLMLSLSISVISAFSDLVPVYWAGIPVWLASCFLLPSLKTTQKRQIFILLGVGLAGLLFGLLNHADFTYIFKAMEANQKVINMLIGVGFLKIFATENIRTQESLPKGKGALLRTLLGTHLFGAVLNMSSVIIVGDRLASQSRVTPLQGILLLRAFCICAFWSPFFAAMGLALLSSPGAQLSTLVLYGIPISIAGIAFSAWEITRQPDVRELHGYPIAIHSLWMPCLLAFIVIGMHEWQPQISVLTLVTLTAIIFTFIWLMTTHGIRGLFRFRQHIESGIAGSAGEVVLFAAAALLAAGVAATLSSLNIQLAPTHFGPMEASITVLILVGLAMTGMHPVTSVVLAGSLLSPSVSDPNLLGMTLLMGWSLGIGLSPFSGVQLSIQSRYEISAISLLKMNWRYAITMLFLCFALLWFYTFHTGGLIL</sequence>
<accession>A0A1Y6IN31</accession>
<keyword evidence="1" id="KW-0472">Membrane</keyword>
<evidence type="ECO:0000313" key="2">
    <source>
        <dbReference type="EMBL" id="SMR99048.1"/>
    </source>
</evidence>
<keyword evidence="1" id="KW-1133">Transmembrane helix</keyword>
<gene>
    <name evidence="2" type="ORF">VIM7927_00270</name>
</gene>
<keyword evidence="1" id="KW-0812">Transmembrane</keyword>
<dbReference type="EMBL" id="FXXI01000001">
    <property type="protein sequence ID" value="SMR99048.1"/>
    <property type="molecule type" value="Genomic_DNA"/>
</dbReference>
<feature type="transmembrane region" description="Helical" evidence="1">
    <location>
        <begin position="51"/>
        <end position="71"/>
    </location>
</feature>
<feature type="transmembrane region" description="Helical" evidence="1">
    <location>
        <begin position="343"/>
        <end position="365"/>
    </location>
</feature>
<reference evidence="2 3" key="1">
    <citation type="submission" date="2017-05" db="EMBL/GenBank/DDBJ databases">
        <authorList>
            <person name="Song R."/>
            <person name="Chenine A.L."/>
            <person name="Ruprecht R.M."/>
        </authorList>
    </citation>
    <scope>NUCLEOTIDE SEQUENCE [LARGE SCALE GENOMIC DNA]</scope>
    <source>
        <strain evidence="2 3">CECT 7927</strain>
    </source>
</reference>
<feature type="transmembrane region" description="Helical" evidence="1">
    <location>
        <begin position="137"/>
        <end position="155"/>
    </location>
</feature>
<organism evidence="2 3">
    <name type="scientific">Vibrio mangrovi</name>
    <dbReference type="NCBI Taxonomy" id="474394"/>
    <lineage>
        <taxon>Bacteria</taxon>
        <taxon>Pseudomonadati</taxon>
        <taxon>Pseudomonadota</taxon>
        <taxon>Gammaproteobacteria</taxon>
        <taxon>Vibrionales</taxon>
        <taxon>Vibrionaceae</taxon>
        <taxon>Vibrio</taxon>
    </lineage>
</organism>
<name>A0A1Y6IN31_9VIBR</name>
<evidence type="ECO:0008006" key="4">
    <source>
        <dbReference type="Google" id="ProtNLM"/>
    </source>
</evidence>